<protein>
    <submittedName>
        <fullName evidence="2">DUF6194 family protein</fullName>
    </submittedName>
</protein>
<dbReference type="Pfam" id="PF19694">
    <property type="entry name" value="DUF6194"/>
    <property type="match status" value="1"/>
</dbReference>
<sequence length="164" mass="18153">MNEASITRYITDTLDGVDVVVASREAGSPELAWGDTFFSYDPGRQLPPARRFPFATIVTKDYGEFDCASQLDRPGVFRLNIGVSKETYRSLFGPQPSPPPAGRAVETGHDFAALDRLLPHPVYAPQSWVCVLNPSEATFEAVRPLLAEAHQLAVSRYAKRETRE</sequence>
<reference evidence="2 3" key="1">
    <citation type="submission" date="2023-01" db="EMBL/GenBank/DDBJ databases">
        <title>Minimal conservation of predation-associated metabolite biosynthetic gene clusters underscores biosynthetic potential of Myxococcota including descriptions for ten novel species: Archangium lansinium sp. nov., Myxococcus landrumus sp. nov., Nannocystis bai.</title>
        <authorList>
            <person name="Ahearne A."/>
            <person name="Stevens C."/>
            <person name="Dowd S."/>
        </authorList>
    </citation>
    <scope>NUCLEOTIDE SEQUENCE [LARGE SCALE GENOMIC DNA]</scope>
    <source>
        <strain evidence="2 3">WIWO2</strain>
    </source>
</reference>
<accession>A0ABT5CEE3</accession>
<proteinExistence type="predicted"/>
<dbReference type="RefSeq" id="WP_272102939.1">
    <property type="nucleotide sequence ID" value="NZ_JAQNDK010000006.1"/>
</dbReference>
<keyword evidence="3" id="KW-1185">Reference proteome</keyword>
<evidence type="ECO:0000259" key="1">
    <source>
        <dbReference type="Pfam" id="PF19694"/>
    </source>
</evidence>
<name>A0ABT5CEE3_9BACT</name>
<gene>
    <name evidence="2" type="ORF">POL72_44240</name>
</gene>
<feature type="domain" description="DUF6194" evidence="1">
    <location>
        <begin position="1"/>
        <end position="161"/>
    </location>
</feature>
<evidence type="ECO:0000313" key="2">
    <source>
        <dbReference type="EMBL" id="MDC0684808.1"/>
    </source>
</evidence>
<evidence type="ECO:0000313" key="3">
    <source>
        <dbReference type="Proteomes" id="UP001217485"/>
    </source>
</evidence>
<comment type="caution">
    <text evidence="2">The sequence shown here is derived from an EMBL/GenBank/DDBJ whole genome shotgun (WGS) entry which is preliminary data.</text>
</comment>
<dbReference type="EMBL" id="JAQNDK010000006">
    <property type="protein sequence ID" value="MDC0684808.1"/>
    <property type="molecule type" value="Genomic_DNA"/>
</dbReference>
<dbReference type="InterPro" id="IPR045676">
    <property type="entry name" value="DUF6194"/>
</dbReference>
<dbReference type="Proteomes" id="UP001217485">
    <property type="component" value="Unassembled WGS sequence"/>
</dbReference>
<organism evidence="2 3">
    <name type="scientific">Sorangium atrum</name>
    <dbReference type="NCBI Taxonomy" id="2995308"/>
    <lineage>
        <taxon>Bacteria</taxon>
        <taxon>Pseudomonadati</taxon>
        <taxon>Myxococcota</taxon>
        <taxon>Polyangia</taxon>
        <taxon>Polyangiales</taxon>
        <taxon>Polyangiaceae</taxon>
        <taxon>Sorangium</taxon>
    </lineage>
</organism>